<proteinExistence type="predicted"/>
<evidence type="ECO:0000259" key="1">
    <source>
        <dbReference type="Pfam" id="PF17288"/>
    </source>
</evidence>
<dbReference type="KEGG" id="dno:DNO_0171"/>
<dbReference type="EMBL" id="CP000513">
    <property type="protein sequence ID" value="ABQ14123.1"/>
    <property type="molecule type" value="Genomic_DNA"/>
</dbReference>
<dbReference type="Gene3D" id="3.30.420.280">
    <property type="match status" value="1"/>
</dbReference>
<reference evidence="2 3" key="1">
    <citation type="journal article" date="2007" name="Nat. Biotechnol.">
        <title>Genome sequence and identification of candidate vaccine antigens from the animal pathogen Dichelobacter nodosus.</title>
        <authorList>
            <person name="Myers G.S."/>
            <person name="Parker D."/>
            <person name="Al-Hasani K."/>
            <person name="Kennan R.M."/>
            <person name="Seemann T."/>
            <person name="Ren Q."/>
            <person name="Badger J.H."/>
            <person name="Selengut J.D."/>
            <person name="Deboy R.T."/>
            <person name="Tettelin H."/>
            <person name="Boyce J.D."/>
            <person name="McCarl V.P."/>
            <person name="Han X."/>
            <person name="Nelson W.C."/>
            <person name="Madupu R."/>
            <person name="Mohamoud Y."/>
            <person name="Holley T."/>
            <person name="Fedorova N."/>
            <person name="Khouri H."/>
            <person name="Bottomley S.P."/>
            <person name="Whittington R.J."/>
            <person name="Adler B."/>
            <person name="Songer J.G."/>
            <person name="Rood J.I."/>
            <person name="Paulsen I.T."/>
        </authorList>
    </citation>
    <scope>NUCLEOTIDE SEQUENCE [LARGE SCALE GENOMIC DNA]</scope>
    <source>
        <strain evidence="2 3">VCS1703A</strain>
    </source>
</reference>
<feature type="domain" description="Phage terminase large subunit C-terminal" evidence="1">
    <location>
        <begin position="2"/>
        <end position="72"/>
    </location>
</feature>
<dbReference type="HOGENOM" id="CLU_2368347_0_0_6"/>
<sequence>MRAAGKWQGSIEDGVSFLRGLDDIVIAPRCAHTLEEAQLWRYKTDRLTGDPLPELDDAHDHCWDAIRYALSDVIRGGYQGNSIIAGAARAFRRGR</sequence>
<organism evidence="2 3">
    <name type="scientific">Dichelobacter nodosus (strain VCS1703A)</name>
    <dbReference type="NCBI Taxonomy" id="246195"/>
    <lineage>
        <taxon>Bacteria</taxon>
        <taxon>Pseudomonadati</taxon>
        <taxon>Pseudomonadota</taxon>
        <taxon>Gammaproteobacteria</taxon>
        <taxon>Cardiobacteriales</taxon>
        <taxon>Cardiobacteriaceae</taxon>
        <taxon>Dichelobacter</taxon>
    </lineage>
</organism>
<name>A5EWJ9_DICNV</name>
<dbReference type="AlphaFoldDB" id="A5EWJ9"/>
<accession>A5EWJ9</accession>
<dbReference type="STRING" id="246195.DNO_0171"/>
<dbReference type="eggNOG" id="COG1783">
    <property type="taxonomic scope" value="Bacteria"/>
</dbReference>
<evidence type="ECO:0000313" key="2">
    <source>
        <dbReference type="EMBL" id="ABQ14123.1"/>
    </source>
</evidence>
<protein>
    <recommendedName>
        <fullName evidence="1">Phage terminase large subunit C-terminal domain-containing protein</fullName>
    </recommendedName>
</protein>
<dbReference type="Pfam" id="PF17288">
    <property type="entry name" value="Terminase_3C"/>
    <property type="match status" value="1"/>
</dbReference>
<evidence type="ECO:0000313" key="3">
    <source>
        <dbReference type="Proteomes" id="UP000000248"/>
    </source>
</evidence>
<dbReference type="Proteomes" id="UP000000248">
    <property type="component" value="Chromosome"/>
</dbReference>
<gene>
    <name evidence="2" type="ordered locus">DNO_0171</name>
</gene>
<dbReference type="InterPro" id="IPR035413">
    <property type="entry name" value="Terminase_L_C"/>
</dbReference>
<keyword evidence="3" id="KW-1185">Reference proteome</keyword>